<dbReference type="OrthoDB" id="7841833at2"/>
<feature type="transmembrane region" description="Helical" evidence="1">
    <location>
        <begin position="94"/>
        <end position="126"/>
    </location>
</feature>
<keyword evidence="6" id="KW-1185">Reference proteome</keyword>
<keyword evidence="1" id="KW-0472">Membrane</keyword>
<dbReference type="Proteomes" id="UP000231655">
    <property type="component" value="Unassembled WGS sequence"/>
</dbReference>
<evidence type="ECO:0000313" key="4">
    <source>
        <dbReference type="EMBL" id="SNY50113.1"/>
    </source>
</evidence>
<keyword evidence="2" id="KW-0732">Signal</keyword>
<evidence type="ECO:0000256" key="2">
    <source>
        <dbReference type="SAM" id="SignalP"/>
    </source>
</evidence>
<keyword evidence="1" id="KW-0812">Transmembrane</keyword>
<accession>A0A285IQJ0</accession>
<evidence type="ECO:0000313" key="6">
    <source>
        <dbReference type="Proteomes" id="UP000231702"/>
    </source>
</evidence>
<keyword evidence="1" id="KW-1133">Transmembrane helix</keyword>
<reference evidence="3 6" key="2">
    <citation type="journal article" date="2018" name="Int. J. Syst. Evol. Microbiol.">
        <title>Pseudooceanicola lipolyticus sp. nov., a marine alphaproteobacterium, reclassification of Oceanicola flagellatus as Pseudooceanicola flagellatus comb. nov. and emended description of the genus Pseudooceanicola.</title>
        <authorList>
            <person name="Huang M.-M."/>
            <person name="Guo L.-L."/>
            <person name="Wu Y.-H."/>
            <person name="Lai Q.-L."/>
            <person name="Shao Z.-Z."/>
            <person name="Wang C.-S."/>
            <person name="Wu M."/>
            <person name="Xu X.-W."/>
        </authorList>
    </citation>
    <scope>NUCLEOTIDE SEQUENCE [LARGE SCALE GENOMIC DNA]</scope>
    <source>
        <strain evidence="3 6">Ar-45</strain>
    </source>
</reference>
<organism evidence="4 5">
    <name type="scientific">Pseudooceanicola antarcticus</name>
    <dbReference type="NCBI Taxonomy" id="1247613"/>
    <lineage>
        <taxon>Bacteria</taxon>
        <taxon>Pseudomonadati</taxon>
        <taxon>Pseudomonadota</taxon>
        <taxon>Alphaproteobacteria</taxon>
        <taxon>Rhodobacterales</taxon>
        <taxon>Paracoccaceae</taxon>
        <taxon>Pseudooceanicola</taxon>
    </lineage>
</organism>
<evidence type="ECO:0000313" key="5">
    <source>
        <dbReference type="Proteomes" id="UP000231655"/>
    </source>
</evidence>
<dbReference type="EMBL" id="OBEA01000003">
    <property type="protein sequence ID" value="SNY50113.1"/>
    <property type="molecule type" value="Genomic_DNA"/>
</dbReference>
<feature type="transmembrane region" description="Helical" evidence="1">
    <location>
        <begin position="147"/>
        <end position="171"/>
    </location>
</feature>
<dbReference type="Proteomes" id="UP000231702">
    <property type="component" value="Unassembled WGS sequence"/>
</dbReference>
<reference evidence="4 5" key="1">
    <citation type="submission" date="2017-09" db="EMBL/GenBank/DDBJ databases">
        <authorList>
            <person name="Ehlers B."/>
            <person name="Leendertz F.H."/>
        </authorList>
    </citation>
    <scope>NUCLEOTIDE SEQUENCE [LARGE SCALE GENOMIC DNA]</scope>
    <source>
        <strain evidence="4 5">CGMCC 1.12662</strain>
    </source>
</reference>
<feature type="transmembrane region" description="Helical" evidence="1">
    <location>
        <begin position="227"/>
        <end position="257"/>
    </location>
</feature>
<evidence type="ECO:0000256" key="1">
    <source>
        <dbReference type="SAM" id="Phobius"/>
    </source>
</evidence>
<gene>
    <name evidence="3" type="ORF">CVM39_03350</name>
    <name evidence="4" type="ORF">SAMN06297129_1691</name>
</gene>
<feature type="chain" id="PRO_5011973020" evidence="2">
    <location>
        <begin position="22"/>
        <end position="263"/>
    </location>
</feature>
<feature type="signal peptide" evidence="2">
    <location>
        <begin position="1"/>
        <end position="21"/>
    </location>
</feature>
<protein>
    <submittedName>
        <fullName evidence="4">Uncharacterized protein</fullName>
    </submittedName>
</protein>
<name>A0A285IQJ0_9RHOB</name>
<dbReference type="RefSeq" id="WP_097145452.1">
    <property type="nucleotide sequence ID" value="NZ_OBEA01000003.1"/>
</dbReference>
<dbReference type="EMBL" id="PGTD01000009">
    <property type="protein sequence ID" value="PJE31404.1"/>
    <property type="molecule type" value="Genomic_DNA"/>
</dbReference>
<proteinExistence type="predicted"/>
<sequence>MRSARNSLLSIVLAALCLFLAATPKQNPLVTRAEAYQGEIALAAGATYISLRAINAFLSAAQEVQIGGSLVVEGSVQPLKWLEPVDDTVERVSAAIFAVAVLTGVLKISLAPVASVGFALLALALLTRGGCEVATGWHRAPGALRRLSGVCGGLGFAFAIALPLAFVLGVWGGDVLTAEAAAEANATLDMISDEAAKLVALEDQSWRESWDAYRGAARFFWEQADDLLTATLTLVGIFLLRMVVLPMVLLVALWAAARRLVAA</sequence>
<dbReference type="AlphaFoldDB" id="A0A285IQJ0"/>
<evidence type="ECO:0000313" key="3">
    <source>
        <dbReference type="EMBL" id="PJE31404.1"/>
    </source>
</evidence>